<reference evidence="4" key="1">
    <citation type="submission" date="2024-05" db="EMBL/GenBank/DDBJ databases">
        <title>Draft genome assemblies of 36 bacteria isolated from hibernating arctic ground squirrels.</title>
        <authorList>
            <person name="McKee H."/>
            <person name="Mullen L."/>
            <person name="Drown D.M."/>
            <person name="Duddleston K.N."/>
        </authorList>
    </citation>
    <scope>NUCLEOTIDE SEQUENCE</scope>
    <source>
        <strain evidence="4">AN1007</strain>
    </source>
</reference>
<proteinExistence type="predicted"/>
<keyword evidence="2" id="KW-0732">Signal</keyword>
<protein>
    <submittedName>
        <fullName evidence="4">Copper amine oxidase N-terminal domain-containing protein</fullName>
    </submittedName>
</protein>
<gene>
    <name evidence="4" type="ORF">ABXS70_22355</name>
</gene>
<feature type="region of interest" description="Disordered" evidence="1">
    <location>
        <begin position="1031"/>
        <end position="1053"/>
    </location>
</feature>
<feature type="chain" id="PRO_5043829430" evidence="2">
    <location>
        <begin position="31"/>
        <end position="1053"/>
    </location>
</feature>
<dbReference type="Pfam" id="PF07833">
    <property type="entry name" value="Cu_amine_oxidN1"/>
    <property type="match status" value="1"/>
</dbReference>
<evidence type="ECO:0000259" key="3">
    <source>
        <dbReference type="PROSITE" id="PS50268"/>
    </source>
</evidence>
<dbReference type="GO" id="GO:0005509">
    <property type="term" value="F:calcium ion binding"/>
    <property type="evidence" value="ECO:0007669"/>
    <property type="project" value="InterPro"/>
</dbReference>
<feature type="compositionally biased region" description="Low complexity" evidence="1">
    <location>
        <begin position="1032"/>
        <end position="1053"/>
    </location>
</feature>
<name>A0AAU8NBN1_9BACL</name>
<dbReference type="InterPro" id="IPR012854">
    <property type="entry name" value="Cu_amine_oxidase-like_N"/>
</dbReference>
<dbReference type="SUPFAM" id="SSF55383">
    <property type="entry name" value="Copper amine oxidase, domain N"/>
    <property type="match status" value="1"/>
</dbReference>
<dbReference type="EMBL" id="CP159992">
    <property type="protein sequence ID" value="XCP93909.1"/>
    <property type="molecule type" value="Genomic_DNA"/>
</dbReference>
<organism evidence="4">
    <name type="scientific">Paenibacillus sp. AN1007</name>
    <dbReference type="NCBI Taxonomy" id="3151385"/>
    <lineage>
        <taxon>Bacteria</taxon>
        <taxon>Bacillati</taxon>
        <taxon>Bacillota</taxon>
        <taxon>Bacilli</taxon>
        <taxon>Bacillales</taxon>
        <taxon>Paenibacillaceae</taxon>
        <taxon>Paenibacillus</taxon>
    </lineage>
</organism>
<dbReference type="InterPro" id="IPR036582">
    <property type="entry name" value="Mao_N_sf"/>
</dbReference>
<dbReference type="RefSeq" id="WP_342554194.1">
    <property type="nucleotide sequence ID" value="NZ_CP159992.1"/>
</dbReference>
<dbReference type="PROSITE" id="PS50268">
    <property type="entry name" value="CADHERIN_2"/>
    <property type="match status" value="1"/>
</dbReference>
<dbReference type="InterPro" id="IPR002126">
    <property type="entry name" value="Cadherin-like_dom"/>
</dbReference>
<evidence type="ECO:0000256" key="2">
    <source>
        <dbReference type="SAM" id="SignalP"/>
    </source>
</evidence>
<feature type="signal peptide" evidence="2">
    <location>
        <begin position="1"/>
        <end position="30"/>
    </location>
</feature>
<dbReference type="AlphaFoldDB" id="A0AAU8NBN1"/>
<dbReference type="GO" id="GO:0007156">
    <property type="term" value="P:homophilic cell adhesion via plasma membrane adhesion molecules"/>
    <property type="evidence" value="ECO:0007669"/>
    <property type="project" value="InterPro"/>
</dbReference>
<dbReference type="Gene3D" id="3.30.457.10">
    <property type="entry name" value="Copper amine oxidase-like, N-terminal domain"/>
    <property type="match status" value="1"/>
</dbReference>
<evidence type="ECO:0000313" key="4">
    <source>
        <dbReference type="EMBL" id="XCP93909.1"/>
    </source>
</evidence>
<sequence>MRKAGGNQVKKVMSALAVSAMLMSALPLSVMDAAARISIYINDTELPSMQAPVMKAGRVLVPLRSIFEGLDADVQYSNKTKKITATRGDQEVSLTLGSKAAYINGQLTKLDVPASTIKGNTMVPIRFVSEAFGEKVFWNSRNQRVDIKTTTASEPPIDDTQYSAWNIYGSVSGSNGDGRDLTVSFTRAMSEKTVSAYRVMLVKTRNVNTFNETAAAAVPSGNYTSITPNGSNPKLTLNAQTRDVNGDLLNSNETYRLYVLTVGNSSNNYKNTLGWSSQSLKLNNVRSSVQAVTNLRAADVSDYGDGRDMEINFTQPSTTSNITYYRAFVVKAKDASSFNLDTANKVSNANSTIIYKGSSNTVKSQLTSSSRDTSGELIKSGTSYVVYIMSVSTNTSTDSKLSSASSSLTLSVNTASAPVITQVRDISDYGDGRDIQVSFNRSSDESKVANYRVFVVRNTVASSFNLTTASNLSSSLYYTVNKTGNNITVNLPSNMRDTSGYNVTNLQDYRIFVMAAGTQQNNYTNALSASSSVLRLTSNSTAGVASNLSVTDIADNGNGSDLRVSFTKASDESSISHYRVFVVPASYAGSFNLNSANSSSYYTQVNKTGSNLTVNLQSNTRDTFGNLISNGLPYRVFVLSVNNNGNWSQNALSSSSAQITLTQNAALSAPTNVTAADVADNGNANDIQVTFNRSANEANVSQYRVFVVKANSSLSLSTASSLDSRFYTAVNKSNSTSFRLPVGTLTTDGSTIVNGGEYRVYVMAVNNNSSLSNALSSPSGVVKLNLTSAVQEASNVAVTFAEAAQATGEATDISINFTKPQNDAGIASYALMIVPSSQSEVFNLAAAKSVLSSTNSYLTVPKNGSSANVQPFAFTKDVSGNKIDSSKSYQVFVLSLSENNSRESSLSRGSNVFKINAKQQAQPIDVKAAVVTASSEGQIIKVNLQSDNEQGISQYRAFIVKDGSRFGLDEANSISADRYQELTKGDTLLTLSKDTSGQTITSGTYQIYVLSVAQQQSVRNALSNASKVTVEVPAQSSANPPAANVPSSDTPAS</sequence>
<evidence type="ECO:0000256" key="1">
    <source>
        <dbReference type="SAM" id="MobiDB-lite"/>
    </source>
</evidence>
<feature type="domain" description="Cadherin" evidence="3">
    <location>
        <begin position="653"/>
        <end position="780"/>
    </location>
</feature>
<accession>A0AAU8NBN1</accession>
<dbReference type="GO" id="GO:0016020">
    <property type="term" value="C:membrane"/>
    <property type="evidence" value="ECO:0007669"/>
    <property type="project" value="InterPro"/>
</dbReference>